<dbReference type="InterPro" id="IPR001254">
    <property type="entry name" value="Trypsin_dom"/>
</dbReference>
<protein>
    <submittedName>
        <fullName evidence="6">Putative serine protease 42</fullName>
    </submittedName>
</protein>
<evidence type="ECO:0000313" key="7">
    <source>
        <dbReference type="Proteomes" id="UP000887116"/>
    </source>
</evidence>
<dbReference type="PRINTS" id="PR00722">
    <property type="entry name" value="CHYMOTRYPSIN"/>
</dbReference>
<evidence type="ECO:0000256" key="1">
    <source>
        <dbReference type="ARBA" id="ARBA00023157"/>
    </source>
</evidence>
<dbReference type="FunFam" id="2.40.10.10:FF:000068">
    <property type="entry name" value="transmembrane protease serine 2"/>
    <property type="match status" value="1"/>
</dbReference>
<accession>A0A8X6K988</accession>
<dbReference type="Gene3D" id="2.40.10.10">
    <property type="entry name" value="Trypsin-like serine proteases"/>
    <property type="match status" value="1"/>
</dbReference>
<dbReference type="PROSITE" id="PS00135">
    <property type="entry name" value="TRYPSIN_SER"/>
    <property type="match status" value="1"/>
</dbReference>
<reference evidence="6" key="1">
    <citation type="submission" date="2020-07" db="EMBL/GenBank/DDBJ databases">
        <title>Multicomponent nature underlies the extraordinary mechanical properties of spider dragline silk.</title>
        <authorList>
            <person name="Kono N."/>
            <person name="Nakamura H."/>
            <person name="Mori M."/>
            <person name="Yoshida Y."/>
            <person name="Ohtoshi R."/>
            <person name="Malay A.D."/>
            <person name="Moran D.A.P."/>
            <person name="Tomita M."/>
            <person name="Numata K."/>
            <person name="Arakawa K."/>
        </authorList>
    </citation>
    <scope>NUCLEOTIDE SEQUENCE</scope>
</reference>
<dbReference type="OrthoDB" id="6424418at2759"/>
<dbReference type="InterPro" id="IPR001314">
    <property type="entry name" value="Peptidase_S1A"/>
</dbReference>
<dbReference type="GO" id="GO:0006508">
    <property type="term" value="P:proteolysis"/>
    <property type="evidence" value="ECO:0007669"/>
    <property type="project" value="UniProtKB-KW"/>
</dbReference>
<dbReference type="Proteomes" id="UP000887116">
    <property type="component" value="Unassembled WGS sequence"/>
</dbReference>
<dbReference type="InterPro" id="IPR018114">
    <property type="entry name" value="TRYPSIN_HIS"/>
</dbReference>
<dbReference type="PROSITE" id="PS00134">
    <property type="entry name" value="TRYPSIN_HIS"/>
    <property type="match status" value="1"/>
</dbReference>
<keyword evidence="3" id="KW-0720">Serine protease</keyword>
<dbReference type="Pfam" id="PF00089">
    <property type="entry name" value="Trypsin"/>
    <property type="match status" value="1"/>
</dbReference>
<dbReference type="EMBL" id="BMAO01030138">
    <property type="protein sequence ID" value="GFQ65986.1"/>
    <property type="molecule type" value="Genomic_DNA"/>
</dbReference>
<keyword evidence="1" id="KW-1015">Disulfide bond</keyword>
<sequence length="279" mass="30504">MALMWITVLLFTTVVSAVVIRHEHAEQSIKEGLTDETERVVGGQVSNQEMFPWTVALYNDATFICTASIISATSVLTAAHCVVFNRVAQEPSMFNAMIGDVNRTSMNAQQIFFKKINVHPDYDNLQSDLAILETTEPIKFSNRIRPICIANQKIGRLILKSVVAMGWGQVSRENETNPDVLHYTKQRVVSNLKCSILYIGRKTPENTLCASGLFSGVCYGDSGGPLVYMQGKQPIQVGVASYVNAFVGCGTKLGPAGFTRVSSFTDYIMTTATGKVCVA</sequence>
<dbReference type="PROSITE" id="PS50240">
    <property type="entry name" value="TRYPSIN_DOM"/>
    <property type="match status" value="1"/>
</dbReference>
<evidence type="ECO:0000259" key="5">
    <source>
        <dbReference type="PROSITE" id="PS50240"/>
    </source>
</evidence>
<keyword evidence="3 6" id="KW-0645">Protease</keyword>
<dbReference type="SUPFAM" id="SSF50494">
    <property type="entry name" value="Trypsin-like serine proteases"/>
    <property type="match status" value="1"/>
</dbReference>
<keyword evidence="4" id="KW-0732">Signal</keyword>
<gene>
    <name evidence="6" type="primary">PRSS42P</name>
    <name evidence="6" type="ORF">TNCT_108411</name>
</gene>
<name>A0A8X6K988_TRICU</name>
<dbReference type="AlphaFoldDB" id="A0A8X6K988"/>
<dbReference type="PANTHER" id="PTHR24256">
    <property type="entry name" value="TRYPTASE-RELATED"/>
    <property type="match status" value="1"/>
</dbReference>
<dbReference type="SMART" id="SM00020">
    <property type="entry name" value="Tryp_SPc"/>
    <property type="match status" value="1"/>
</dbReference>
<keyword evidence="7" id="KW-1185">Reference proteome</keyword>
<evidence type="ECO:0000256" key="2">
    <source>
        <dbReference type="ARBA" id="ARBA00024195"/>
    </source>
</evidence>
<comment type="similarity">
    <text evidence="2">Belongs to the peptidase S1 family. CLIP subfamily.</text>
</comment>
<feature type="domain" description="Peptidase S1" evidence="5">
    <location>
        <begin position="40"/>
        <end position="273"/>
    </location>
</feature>
<dbReference type="InterPro" id="IPR009003">
    <property type="entry name" value="Peptidase_S1_PA"/>
</dbReference>
<feature type="signal peptide" evidence="4">
    <location>
        <begin position="1"/>
        <end position="17"/>
    </location>
</feature>
<feature type="chain" id="PRO_5036452285" evidence="4">
    <location>
        <begin position="18"/>
        <end position="279"/>
    </location>
</feature>
<evidence type="ECO:0000256" key="3">
    <source>
        <dbReference type="RuleBase" id="RU363034"/>
    </source>
</evidence>
<dbReference type="GO" id="GO:0004252">
    <property type="term" value="F:serine-type endopeptidase activity"/>
    <property type="evidence" value="ECO:0007669"/>
    <property type="project" value="InterPro"/>
</dbReference>
<proteinExistence type="inferred from homology"/>
<keyword evidence="3" id="KW-0378">Hydrolase</keyword>
<evidence type="ECO:0000313" key="6">
    <source>
        <dbReference type="EMBL" id="GFQ65986.1"/>
    </source>
</evidence>
<dbReference type="InterPro" id="IPR033116">
    <property type="entry name" value="TRYPSIN_SER"/>
</dbReference>
<comment type="caution">
    <text evidence="6">The sequence shown here is derived from an EMBL/GenBank/DDBJ whole genome shotgun (WGS) entry which is preliminary data.</text>
</comment>
<organism evidence="6 7">
    <name type="scientific">Trichonephila clavata</name>
    <name type="common">Joro spider</name>
    <name type="synonym">Nephila clavata</name>
    <dbReference type="NCBI Taxonomy" id="2740835"/>
    <lineage>
        <taxon>Eukaryota</taxon>
        <taxon>Metazoa</taxon>
        <taxon>Ecdysozoa</taxon>
        <taxon>Arthropoda</taxon>
        <taxon>Chelicerata</taxon>
        <taxon>Arachnida</taxon>
        <taxon>Araneae</taxon>
        <taxon>Araneomorphae</taxon>
        <taxon>Entelegynae</taxon>
        <taxon>Araneoidea</taxon>
        <taxon>Nephilidae</taxon>
        <taxon>Trichonephila</taxon>
    </lineage>
</organism>
<evidence type="ECO:0000256" key="4">
    <source>
        <dbReference type="SAM" id="SignalP"/>
    </source>
</evidence>
<dbReference type="CDD" id="cd00190">
    <property type="entry name" value="Tryp_SPc"/>
    <property type="match status" value="1"/>
</dbReference>
<dbReference type="InterPro" id="IPR051487">
    <property type="entry name" value="Ser/Thr_Proteases_Immune/Dev"/>
</dbReference>
<dbReference type="InterPro" id="IPR043504">
    <property type="entry name" value="Peptidase_S1_PA_chymotrypsin"/>
</dbReference>